<feature type="region of interest" description="Disordered" evidence="1">
    <location>
        <begin position="1"/>
        <end position="149"/>
    </location>
</feature>
<sequence length="149" mass="16401">DGRRTCNGRGAGRRPGGPDRGAEQGFDVRRPDRERRAGARVRSPVRPHHRRLRRGDSAARSAPGAGNRRHERPDRLGHDCEADERTGRSPTGRVRPARRRGGTASRKGGGDDQDRLERRVPPGDGGVDRPVRPVGGWWRTRPPARAGPV</sequence>
<protein>
    <submittedName>
        <fullName evidence="2">Uncharacterized protein</fullName>
    </submittedName>
</protein>
<feature type="non-terminal residue" evidence="2">
    <location>
        <position position="149"/>
    </location>
</feature>
<feature type="compositionally biased region" description="Basic and acidic residues" evidence="1">
    <location>
        <begin position="71"/>
        <end position="87"/>
    </location>
</feature>
<dbReference type="AlphaFoldDB" id="A0A6J4VN26"/>
<feature type="compositionally biased region" description="Basic and acidic residues" evidence="1">
    <location>
        <begin position="16"/>
        <end position="37"/>
    </location>
</feature>
<reference evidence="2" key="1">
    <citation type="submission" date="2020-02" db="EMBL/GenBank/DDBJ databases">
        <authorList>
            <person name="Meier V. D."/>
        </authorList>
    </citation>
    <scope>NUCLEOTIDE SEQUENCE</scope>
    <source>
        <strain evidence="2">AVDCRST_MAG59</strain>
    </source>
</reference>
<proteinExistence type="predicted"/>
<evidence type="ECO:0000313" key="2">
    <source>
        <dbReference type="EMBL" id="CAA9584053.1"/>
    </source>
</evidence>
<feature type="compositionally biased region" description="Basic and acidic residues" evidence="1">
    <location>
        <begin position="108"/>
        <end position="131"/>
    </location>
</feature>
<evidence type="ECO:0000256" key="1">
    <source>
        <dbReference type="SAM" id="MobiDB-lite"/>
    </source>
</evidence>
<feature type="non-terminal residue" evidence="2">
    <location>
        <position position="1"/>
    </location>
</feature>
<feature type="compositionally biased region" description="Basic residues" evidence="1">
    <location>
        <begin position="43"/>
        <end position="53"/>
    </location>
</feature>
<organism evidence="2">
    <name type="scientific">uncultured Thermomicrobiales bacterium</name>
    <dbReference type="NCBI Taxonomy" id="1645740"/>
    <lineage>
        <taxon>Bacteria</taxon>
        <taxon>Pseudomonadati</taxon>
        <taxon>Thermomicrobiota</taxon>
        <taxon>Thermomicrobia</taxon>
        <taxon>Thermomicrobiales</taxon>
        <taxon>environmental samples</taxon>
    </lineage>
</organism>
<name>A0A6J4VN26_9BACT</name>
<accession>A0A6J4VN26</accession>
<dbReference type="EMBL" id="CADCWF010000367">
    <property type="protein sequence ID" value="CAA9584053.1"/>
    <property type="molecule type" value="Genomic_DNA"/>
</dbReference>
<gene>
    <name evidence="2" type="ORF">AVDCRST_MAG59-5213</name>
</gene>